<accession>A0ABP7YS87</accession>
<evidence type="ECO:0000313" key="1">
    <source>
        <dbReference type="EMBL" id="GAA4140180.1"/>
    </source>
</evidence>
<gene>
    <name evidence="1" type="ORF">GCM10022216_19060</name>
</gene>
<organism evidence="1 2">
    <name type="scientific">Sphingobacterium kyonggiense</name>
    <dbReference type="NCBI Taxonomy" id="714075"/>
    <lineage>
        <taxon>Bacteria</taxon>
        <taxon>Pseudomonadati</taxon>
        <taxon>Bacteroidota</taxon>
        <taxon>Sphingobacteriia</taxon>
        <taxon>Sphingobacteriales</taxon>
        <taxon>Sphingobacteriaceae</taxon>
        <taxon>Sphingobacterium</taxon>
    </lineage>
</organism>
<name>A0ABP7YS87_9SPHI</name>
<comment type="caution">
    <text evidence="1">The sequence shown here is derived from an EMBL/GenBank/DDBJ whole genome shotgun (WGS) entry which is preliminary data.</text>
</comment>
<keyword evidence="2" id="KW-1185">Reference proteome</keyword>
<proteinExistence type="predicted"/>
<protein>
    <submittedName>
        <fullName evidence="1">Uncharacterized protein</fullName>
    </submittedName>
</protein>
<dbReference type="Proteomes" id="UP001500101">
    <property type="component" value="Unassembled WGS sequence"/>
</dbReference>
<dbReference type="EMBL" id="BAAAZI010000007">
    <property type="protein sequence ID" value="GAA4140180.1"/>
    <property type="molecule type" value="Genomic_DNA"/>
</dbReference>
<evidence type="ECO:0000313" key="2">
    <source>
        <dbReference type="Proteomes" id="UP001500101"/>
    </source>
</evidence>
<sequence length="56" mass="6621">MSIKNPYYSRVNFSIKSNKLVIKKYELTIQKTFDFTLHINFSNSFRAQSIKNKSNS</sequence>
<reference evidence="2" key="1">
    <citation type="journal article" date="2019" name="Int. J. Syst. Evol. Microbiol.">
        <title>The Global Catalogue of Microorganisms (GCM) 10K type strain sequencing project: providing services to taxonomists for standard genome sequencing and annotation.</title>
        <authorList>
            <consortium name="The Broad Institute Genomics Platform"/>
            <consortium name="The Broad Institute Genome Sequencing Center for Infectious Disease"/>
            <person name="Wu L."/>
            <person name="Ma J."/>
        </authorList>
    </citation>
    <scope>NUCLEOTIDE SEQUENCE [LARGE SCALE GENOMIC DNA]</scope>
    <source>
        <strain evidence="2">JCM 16704</strain>
    </source>
</reference>